<dbReference type="Proteomes" id="UP000076643">
    <property type="component" value="Unassembled WGS sequence"/>
</dbReference>
<organism evidence="6 7">
    <name type="scientific">Pseudoalteromonas luteoviolacea DSM 6061</name>
    <dbReference type="NCBI Taxonomy" id="1365250"/>
    <lineage>
        <taxon>Bacteria</taxon>
        <taxon>Pseudomonadati</taxon>
        <taxon>Pseudomonadota</taxon>
        <taxon>Gammaproteobacteria</taxon>
        <taxon>Alteromonadales</taxon>
        <taxon>Pseudoalteromonadaceae</taxon>
        <taxon>Pseudoalteromonas</taxon>
    </lineage>
</organism>
<sequence length="131" mass="15587">MAKMLHSMIRVKDLARSLQFYHDLFDLKVKRQIEFEQFSLTYLGNSHSEFELELTHNYTQNESYDLGNGYGHLAFCVDELDKIWRKAKQLGLAPKDIKEFYNQEQFIAKFFFITDPDGYQIEVIERNSIFS</sequence>
<dbReference type="Pfam" id="PF00903">
    <property type="entry name" value="Glyoxalase"/>
    <property type="match status" value="1"/>
</dbReference>
<dbReference type="SUPFAM" id="SSF54593">
    <property type="entry name" value="Glyoxalase/Bleomycin resistance protein/Dihydroxybiphenyl dioxygenase"/>
    <property type="match status" value="1"/>
</dbReference>
<dbReference type="GO" id="GO:0004462">
    <property type="term" value="F:lactoylglutathione lyase activity"/>
    <property type="evidence" value="ECO:0007669"/>
    <property type="project" value="TreeGrafter"/>
</dbReference>
<proteinExistence type="predicted"/>
<accession>A0A167CDV3</accession>
<reference evidence="6 7" key="1">
    <citation type="submission" date="2013-07" db="EMBL/GenBank/DDBJ databases">
        <title>Comparative Genomic and Metabolomic Analysis of Twelve Strains of Pseudoalteromonas luteoviolacea.</title>
        <authorList>
            <person name="Vynne N.G."/>
            <person name="Mansson M."/>
            <person name="Gram L."/>
        </authorList>
    </citation>
    <scope>NUCLEOTIDE SEQUENCE [LARGE SCALE GENOMIC DNA]</scope>
    <source>
        <strain evidence="6 7">DSM 6061</strain>
    </source>
</reference>
<name>A0A167CDV3_9GAMM</name>
<evidence type="ECO:0000256" key="1">
    <source>
        <dbReference type="ARBA" id="ARBA00030291"/>
    </source>
</evidence>
<comment type="caution">
    <text evidence="6">The sequence shown here is derived from an EMBL/GenBank/DDBJ whole genome shotgun (WGS) entry which is preliminary data.</text>
</comment>
<protein>
    <recommendedName>
        <fullName evidence="2">Aldoketomutase</fullName>
    </recommendedName>
    <alternativeName>
        <fullName evidence="1">Ketone-aldehyde mutase</fullName>
    </alternativeName>
    <alternativeName>
        <fullName evidence="3">Methylglyoxalase</fullName>
    </alternativeName>
    <alternativeName>
        <fullName evidence="4">S-D-lactoylglutathione methylglyoxal lyase</fullName>
    </alternativeName>
</protein>
<feature type="domain" description="VOC" evidence="5">
    <location>
        <begin position="3"/>
        <end position="126"/>
    </location>
</feature>
<evidence type="ECO:0000256" key="4">
    <source>
        <dbReference type="ARBA" id="ARBA00033298"/>
    </source>
</evidence>
<dbReference type="EMBL" id="AUYB01000013">
    <property type="protein sequence ID" value="KZN47545.1"/>
    <property type="molecule type" value="Genomic_DNA"/>
</dbReference>
<dbReference type="InterPro" id="IPR004360">
    <property type="entry name" value="Glyas_Fos-R_dOase_dom"/>
</dbReference>
<dbReference type="RefSeq" id="WP_063364535.1">
    <property type="nucleotide sequence ID" value="NZ_AQHB01000039.1"/>
</dbReference>
<gene>
    <name evidence="6" type="ORF">N475_06605</name>
</gene>
<evidence type="ECO:0000313" key="7">
    <source>
        <dbReference type="Proteomes" id="UP000076643"/>
    </source>
</evidence>
<dbReference type="PANTHER" id="PTHR46036">
    <property type="entry name" value="LACTOYLGLUTATHIONE LYASE"/>
    <property type="match status" value="1"/>
</dbReference>
<dbReference type="Gene3D" id="3.10.180.10">
    <property type="entry name" value="2,3-Dihydroxybiphenyl 1,2-Dioxygenase, domain 1"/>
    <property type="match status" value="1"/>
</dbReference>
<evidence type="ECO:0000256" key="2">
    <source>
        <dbReference type="ARBA" id="ARBA00030892"/>
    </source>
</evidence>
<dbReference type="InterPro" id="IPR037523">
    <property type="entry name" value="VOC_core"/>
</dbReference>
<dbReference type="AlphaFoldDB" id="A0A167CDV3"/>
<dbReference type="GO" id="GO:0019243">
    <property type="term" value="P:methylglyoxal catabolic process to D-lactate via S-lactoyl-glutathione"/>
    <property type="evidence" value="ECO:0007669"/>
    <property type="project" value="TreeGrafter"/>
</dbReference>
<evidence type="ECO:0000313" key="6">
    <source>
        <dbReference type="EMBL" id="KZN47545.1"/>
    </source>
</evidence>
<dbReference type="PROSITE" id="PS51819">
    <property type="entry name" value="VOC"/>
    <property type="match status" value="1"/>
</dbReference>
<evidence type="ECO:0000259" key="5">
    <source>
        <dbReference type="PROSITE" id="PS51819"/>
    </source>
</evidence>
<dbReference type="GO" id="GO:0005737">
    <property type="term" value="C:cytoplasm"/>
    <property type="evidence" value="ECO:0007669"/>
    <property type="project" value="TreeGrafter"/>
</dbReference>
<keyword evidence="7" id="KW-1185">Reference proteome</keyword>
<evidence type="ECO:0000256" key="3">
    <source>
        <dbReference type="ARBA" id="ARBA00032460"/>
    </source>
</evidence>
<dbReference type="PANTHER" id="PTHR46036:SF5">
    <property type="entry name" value="LACTOYLGLUTATHIONE LYASE"/>
    <property type="match status" value="1"/>
</dbReference>
<dbReference type="InterPro" id="IPR029068">
    <property type="entry name" value="Glyas_Bleomycin-R_OHBP_Dase"/>
</dbReference>
<dbReference type="PATRIC" id="fig|1365250.3.peg.203"/>